<feature type="zinc finger region" description="C3H1-type" evidence="1">
    <location>
        <begin position="11"/>
        <end position="38"/>
    </location>
</feature>
<dbReference type="GO" id="GO:0004540">
    <property type="term" value="F:RNA nuclease activity"/>
    <property type="evidence" value="ECO:0007669"/>
    <property type="project" value="InterPro"/>
</dbReference>
<protein>
    <submittedName>
        <fullName evidence="5">Uncharacterized protein</fullName>
    </submittedName>
</protein>
<dbReference type="PROSITE" id="PS50103">
    <property type="entry name" value="ZF_C3H1"/>
    <property type="match status" value="1"/>
</dbReference>
<evidence type="ECO:0000256" key="1">
    <source>
        <dbReference type="PROSITE-ProRule" id="PRU00723"/>
    </source>
</evidence>
<dbReference type="Proteomes" id="UP000663891">
    <property type="component" value="Unassembled WGS sequence"/>
</dbReference>
<dbReference type="Pfam" id="PF15663">
    <property type="entry name" value="zf-CCCH_3"/>
    <property type="match status" value="1"/>
</dbReference>
<reference evidence="5" key="1">
    <citation type="submission" date="2021-02" db="EMBL/GenBank/DDBJ databases">
        <authorList>
            <person name="Nowell W R."/>
        </authorList>
    </citation>
    <scope>NUCLEOTIDE SEQUENCE</scope>
</reference>
<dbReference type="Gene3D" id="3.40.50.1010">
    <property type="entry name" value="5'-nuclease"/>
    <property type="match status" value="1"/>
</dbReference>
<name>A0A818M816_9BILA</name>
<dbReference type="EMBL" id="CAJNON010001297">
    <property type="protein sequence ID" value="CAF1449748.1"/>
    <property type="molecule type" value="Genomic_DNA"/>
</dbReference>
<dbReference type="InterPro" id="IPR013087">
    <property type="entry name" value="Znf_C2H2_type"/>
</dbReference>
<evidence type="ECO:0000259" key="3">
    <source>
        <dbReference type="PROSITE" id="PS50157"/>
    </source>
</evidence>
<keyword evidence="1" id="KW-0863">Zinc-finger</keyword>
<evidence type="ECO:0000313" key="5">
    <source>
        <dbReference type="EMBL" id="CAF3588653.1"/>
    </source>
</evidence>
<dbReference type="PROSITE" id="PS00028">
    <property type="entry name" value="ZINC_FINGER_C2H2_1"/>
    <property type="match status" value="3"/>
</dbReference>
<dbReference type="OrthoDB" id="3561125at2759"/>
<dbReference type="GO" id="GO:0005777">
    <property type="term" value="C:peroxisome"/>
    <property type="evidence" value="ECO:0007669"/>
    <property type="project" value="InterPro"/>
</dbReference>
<dbReference type="InterPro" id="IPR000571">
    <property type="entry name" value="Znf_CCCH"/>
</dbReference>
<dbReference type="Pfam" id="PF01936">
    <property type="entry name" value="NYN"/>
    <property type="match status" value="1"/>
</dbReference>
<dbReference type="Proteomes" id="UP000663881">
    <property type="component" value="Unassembled WGS sequence"/>
</dbReference>
<evidence type="ECO:0000259" key="2">
    <source>
        <dbReference type="PROSITE" id="PS50103"/>
    </source>
</evidence>
<dbReference type="Gene3D" id="4.10.1000.10">
    <property type="entry name" value="Zinc finger, CCCH-type"/>
    <property type="match status" value="1"/>
</dbReference>
<feature type="domain" description="C2H2-type" evidence="3">
    <location>
        <begin position="287"/>
        <end position="315"/>
    </location>
</feature>
<dbReference type="SMART" id="SM00356">
    <property type="entry name" value="ZnF_C3H1"/>
    <property type="match status" value="2"/>
</dbReference>
<dbReference type="GO" id="GO:0008270">
    <property type="term" value="F:zinc ion binding"/>
    <property type="evidence" value="ECO:0007669"/>
    <property type="project" value="UniProtKB-KW"/>
</dbReference>
<feature type="domain" description="C3H1-type" evidence="2">
    <location>
        <begin position="11"/>
        <end position="38"/>
    </location>
</feature>
<keyword evidence="1" id="KW-0862">Zinc</keyword>
<dbReference type="GO" id="GO:0010468">
    <property type="term" value="P:regulation of gene expression"/>
    <property type="evidence" value="ECO:0007669"/>
    <property type="project" value="InterPro"/>
</dbReference>
<dbReference type="GO" id="GO:1905762">
    <property type="term" value="F:CCR4-NOT complex binding"/>
    <property type="evidence" value="ECO:0007669"/>
    <property type="project" value="TreeGrafter"/>
</dbReference>
<dbReference type="CDD" id="cd10910">
    <property type="entry name" value="PIN_limkain_b1_N_like"/>
    <property type="match status" value="1"/>
</dbReference>
<dbReference type="SMART" id="SM00355">
    <property type="entry name" value="ZnF_C2H2"/>
    <property type="match status" value="6"/>
</dbReference>
<dbReference type="Gene3D" id="3.30.160.60">
    <property type="entry name" value="Classic Zinc Finger"/>
    <property type="match status" value="1"/>
</dbReference>
<comment type="caution">
    <text evidence="5">The sequence shown here is derived from an EMBL/GenBank/DDBJ whole genome shotgun (WGS) entry which is preliminary data.</text>
</comment>
<evidence type="ECO:0000313" key="4">
    <source>
        <dbReference type="EMBL" id="CAF1449748.1"/>
    </source>
</evidence>
<dbReference type="PANTHER" id="PTHR14379">
    <property type="entry name" value="LIMKAIN B LKAP"/>
    <property type="match status" value="1"/>
</dbReference>
<dbReference type="EMBL" id="CAJOAY010000215">
    <property type="protein sequence ID" value="CAF3588653.1"/>
    <property type="molecule type" value="Genomic_DNA"/>
</dbReference>
<feature type="domain" description="C2H2-type" evidence="3">
    <location>
        <begin position="373"/>
        <end position="401"/>
    </location>
</feature>
<keyword evidence="1" id="KW-0479">Metal-binding</keyword>
<dbReference type="InterPro" id="IPR021139">
    <property type="entry name" value="NYN"/>
</dbReference>
<dbReference type="AlphaFoldDB" id="A0A818M816"/>
<dbReference type="PANTHER" id="PTHR14379:SF3">
    <property type="entry name" value="MEIOSIS REGULATOR AND MRNA STABILITY FACTOR 1"/>
    <property type="match status" value="1"/>
</dbReference>
<dbReference type="PROSITE" id="PS50157">
    <property type="entry name" value="ZINC_FINGER_C2H2_2"/>
    <property type="match status" value="2"/>
</dbReference>
<organism evidence="5 6">
    <name type="scientific">Adineta steineri</name>
    <dbReference type="NCBI Taxonomy" id="433720"/>
    <lineage>
        <taxon>Eukaryota</taxon>
        <taxon>Metazoa</taxon>
        <taxon>Spiralia</taxon>
        <taxon>Gnathifera</taxon>
        <taxon>Rotifera</taxon>
        <taxon>Eurotatoria</taxon>
        <taxon>Bdelloidea</taxon>
        <taxon>Adinetida</taxon>
        <taxon>Adinetidae</taxon>
        <taxon>Adineta</taxon>
    </lineage>
</organism>
<dbReference type="InterPro" id="IPR041686">
    <property type="entry name" value="Znf-CCCH_3"/>
</dbReference>
<evidence type="ECO:0000313" key="6">
    <source>
        <dbReference type="Proteomes" id="UP000663881"/>
    </source>
</evidence>
<gene>
    <name evidence="5" type="ORF">OKA104_LOCUS5996</name>
    <name evidence="4" type="ORF">VCS650_LOCUS39399</name>
</gene>
<accession>A0A818M816</accession>
<proteinExistence type="predicted"/>
<dbReference type="InterPro" id="IPR024768">
    <property type="entry name" value="Marf1"/>
</dbReference>
<sequence>MAINNVDFIIPTSLTDCIYFLNGNCRSGDKCRYRHCRIAGEQTNNCRKWPKMCKNVNCPYRHPSILRKQASPSLPLSQVKQRQEGVIALFWDLENVSIPRTESPFDIVQRLRQVLVLTPGLREVGFTCYCDASVIPQEKQLSLSHANVRIAHVPDRKSGGADRQILLDLDRFEHAYKPPGTIVLISGDIDFVGKLSDLRHRAGFHIIVVHNKPAKEELKATANTHYRWDLFTSSTEMISPNNFKKNEVRVPIASVTSRKLECPLCSKDDFNSLEALRMHQNTKQHFIECPECDDCFFTVESQQQHYKAKHLNEDETMVDTLKRLSMQAKHVRQKSEPPEQEFVERFTCPQCSASNFTSISALQQHQEAKSHTFDCPECDDSYFTLQNQQQHELEAHTDQTPSKEKLTCRFCPPTVTFVSMNALRRHILMNGHGYRCPGCEIDTFFTGEELMSHAATCIAAQQFLCPTCNELYCNEVGLRIHQVAMNHFDRPAETTLSAPTKNRRGRRR</sequence>